<sequence length="617" mass="66020">MKKQQFLLPVPGDSVDEVFDGTTSYSSAASTARTSISSSGSGFLDPSSAFPSIDSSRSEKGGSSSGSRSPRAFASRMLSRQSSRQSVRGAASDQASAGMAAGDATPCTSASGGNGGDENEYFLGTSLNSALQSLSVDAQLNSSNVRSPLRNCTDAPSSSLPAPACASKAARSPGNALPSGSQCVRPGWRAMPGHVGNLTAAQEKTLVAFAQTLQAAGLLHPFPTPEDPIDLAALSQPLHSATHDRGTSSDTATDTVSLQRIHLLRWLRARNWDLDAAKEMYAKAHNWKFDKAGLDLERKLAQGWVFEQEEDVAANGWRMYFHKTDKLGRPIFIQDLSNINTSTIFSIVTPEQIIEKFAVTLEGAMRYRYFECSKAAGRVVEDNFMILNVEGLGLSTFWTMKNQLQELISILDNNFPELSGRVQIINAPWVFATIFGYIKGWLPPATREKVDIKGADYRETLLEFIREEDLPKSMFGKCTCVGGNDANGDSASNCTTPPNSAATMTSDNGTGTGSCFRRAVSAGAFASHQCGRADPGPWSSSYTEFLLGRRASQQAEKLQRQAGSQDDAGKAGEAEQTRTSVPTLGATPTTENKETGAGRDETELKAAVEVKVDAVRA</sequence>
<evidence type="ECO:0000313" key="4">
    <source>
        <dbReference type="Proteomes" id="UP000027361"/>
    </source>
</evidence>
<organism evidence="3 4">
    <name type="scientific">Tilletiaria anomala (strain ATCC 24038 / CBS 436.72 / UBC 951)</name>
    <dbReference type="NCBI Taxonomy" id="1037660"/>
    <lineage>
        <taxon>Eukaryota</taxon>
        <taxon>Fungi</taxon>
        <taxon>Dikarya</taxon>
        <taxon>Basidiomycota</taxon>
        <taxon>Ustilaginomycotina</taxon>
        <taxon>Exobasidiomycetes</taxon>
        <taxon>Georgefischeriales</taxon>
        <taxon>Tilletiariaceae</taxon>
        <taxon>Tilletiaria</taxon>
    </lineage>
</organism>
<dbReference type="Gene3D" id="1.10.8.20">
    <property type="entry name" value="N-terminal domain of phosphatidylinositol transfer protein sec14p"/>
    <property type="match status" value="1"/>
</dbReference>
<comment type="caution">
    <text evidence="3">The sequence shown here is derived from an EMBL/GenBank/DDBJ whole genome shotgun (WGS) entry which is preliminary data.</text>
</comment>
<dbReference type="RefSeq" id="XP_013241285.1">
    <property type="nucleotide sequence ID" value="XM_013385831.1"/>
</dbReference>
<evidence type="ECO:0000259" key="2">
    <source>
        <dbReference type="PROSITE" id="PS50191"/>
    </source>
</evidence>
<evidence type="ECO:0000313" key="3">
    <source>
        <dbReference type="EMBL" id="KDN40101.1"/>
    </source>
</evidence>
<feature type="region of interest" description="Disordered" evidence="1">
    <location>
        <begin position="145"/>
        <end position="181"/>
    </location>
</feature>
<dbReference type="InterPro" id="IPR001251">
    <property type="entry name" value="CRAL-TRIO_dom"/>
</dbReference>
<dbReference type="AlphaFoldDB" id="A0A066VF41"/>
<name>A0A066VF41_TILAU</name>
<gene>
    <name evidence="3" type="ORF">K437DRAFT_258783</name>
</gene>
<dbReference type="HOGENOM" id="CLU_442909_0_0_1"/>
<dbReference type="SMART" id="SM00516">
    <property type="entry name" value="SEC14"/>
    <property type="match status" value="1"/>
</dbReference>
<feature type="compositionally biased region" description="Basic and acidic residues" evidence="1">
    <location>
        <begin position="591"/>
        <end position="604"/>
    </location>
</feature>
<dbReference type="Proteomes" id="UP000027361">
    <property type="component" value="Unassembled WGS sequence"/>
</dbReference>
<protein>
    <submittedName>
        <fullName evidence="3">CRAL/TRIO domain-containing protein</fullName>
    </submittedName>
</protein>
<dbReference type="InterPro" id="IPR036273">
    <property type="entry name" value="CRAL/TRIO_N_dom_sf"/>
</dbReference>
<proteinExistence type="predicted"/>
<dbReference type="Pfam" id="PF00650">
    <property type="entry name" value="CRAL_TRIO"/>
    <property type="match status" value="1"/>
</dbReference>
<dbReference type="PANTHER" id="PTHR45657">
    <property type="entry name" value="CRAL-TRIO DOMAIN-CONTAINING PROTEIN YKL091C-RELATED"/>
    <property type="match status" value="1"/>
</dbReference>
<dbReference type="OrthoDB" id="1434354at2759"/>
<feature type="compositionally biased region" description="Polar residues" evidence="1">
    <location>
        <begin position="577"/>
        <end position="590"/>
    </location>
</feature>
<feature type="compositionally biased region" description="Low complexity" evidence="1">
    <location>
        <begin position="155"/>
        <end position="173"/>
    </location>
</feature>
<feature type="compositionally biased region" description="Polar residues" evidence="1">
    <location>
        <begin position="553"/>
        <end position="564"/>
    </location>
</feature>
<dbReference type="GeneID" id="25265079"/>
<dbReference type="InParanoid" id="A0A066VF41"/>
<dbReference type="EMBL" id="JMSN01000095">
    <property type="protein sequence ID" value="KDN40101.1"/>
    <property type="molecule type" value="Genomic_DNA"/>
</dbReference>
<feature type="compositionally biased region" description="Low complexity" evidence="1">
    <location>
        <begin position="21"/>
        <end position="104"/>
    </location>
</feature>
<feature type="compositionally biased region" description="Basic and acidic residues" evidence="1">
    <location>
        <begin position="567"/>
        <end position="576"/>
    </location>
</feature>
<reference evidence="3 4" key="1">
    <citation type="submission" date="2014-05" db="EMBL/GenBank/DDBJ databases">
        <title>Draft genome sequence of a rare smut relative, Tilletiaria anomala UBC 951.</title>
        <authorList>
            <consortium name="DOE Joint Genome Institute"/>
            <person name="Toome M."/>
            <person name="Kuo A."/>
            <person name="Henrissat B."/>
            <person name="Lipzen A."/>
            <person name="Tritt A."/>
            <person name="Yoshinaga Y."/>
            <person name="Zane M."/>
            <person name="Barry K."/>
            <person name="Grigoriev I.V."/>
            <person name="Spatafora J.W."/>
            <person name="Aimea M.C."/>
        </authorList>
    </citation>
    <scope>NUCLEOTIDE SEQUENCE [LARGE SCALE GENOMIC DNA]</scope>
    <source>
        <strain evidence="3 4">UBC 951</strain>
    </source>
</reference>
<dbReference type="Gene3D" id="3.40.525.10">
    <property type="entry name" value="CRAL-TRIO lipid binding domain"/>
    <property type="match status" value="1"/>
</dbReference>
<dbReference type="PANTHER" id="PTHR45657:SF1">
    <property type="entry name" value="CRAL-TRIO DOMAIN-CONTAINING PROTEIN YKL091C-RELATED"/>
    <property type="match status" value="1"/>
</dbReference>
<dbReference type="InterPro" id="IPR036865">
    <property type="entry name" value="CRAL-TRIO_dom_sf"/>
</dbReference>
<evidence type="ECO:0000256" key="1">
    <source>
        <dbReference type="SAM" id="MobiDB-lite"/>
    </source>
</evidence>
<feature type="region of interest" description="Disordered" evidence="1">
    <location>
        <begin position="1"/>
        <end position="113"/>
    </location>
</feature>
<dbReference type="PROSITE" id="PS50191">
    <property type="entry name" value="CRAL_TRIO"/>
    <property type="match status" value="1"/>
</dbReference>
<keyword evidence="4" id="KW-1185">Reference proteome</keyword>
<dbReference type="SMART" id="SM01100">
    <property type="entry name" value="CRAL_TRIO_N"/>
    <property type="match status" value="1"/>
</dbReference>
<dbReference type="STRING" id="1037660.A0A066VF41"/>
<dbReference type="InterPro" id="IPR011074">
    <property type="entry name" value="CRAL/TRIO_N_dom"/>
</dbReference>
<accession>A0A066VF41</accession>
<dbReference type="SUPFAM" id="SSF46938">
    <property type="entry name" value="CRAL/TRIO N-terminal domain"/>
    <property type="match status" value="1"/>
</dbReference>
<dbReference type="SUPFAM" id="SSF52087">
    <property type="entry name" value="CRAL/TRIO domain"/>
    <property type="match status" value="1"/>
</dbReference>
<dbReference type="CDD" id="cd00170">
    <property type="entry name" value="SEC14"/>
    <property type="match status" value="1"/>
</dbReference>
<dbReference type="InterPro" id="IPR051026">
    <property type="entry name" value="PI/PC_transfer"/>
</dbReference>
<feature type="region of interest" description="Disordered" evidence="1">
    <location>
        <begin position="553"/>
        <end position="604"/>
    </location>
</feature>
<feature type="domain" description="CRAL-TRIO" evidence="2">
    <location>
        <begin position="309"/>
        <end position="482"/>
    </location>
</feature>